<name>A0A5B7HDA2_PORTR</name>
<evidence type="ECO:0000313" key="2">
    <source>
        <dbReference type="EMBL" id="MPC67966.1"/>
    </source>
</evidence>
<comment type="caution">
    <text evidence="2">The sequence shown here is derived from an EMBL/GenBank/DDBJ whole genome shotgun (WGS) entry which is preliminary data.</text>
</comment>
<keyword evidence="3" id="KW-1185">Reference proteome</keyword>
<dbReference type="AlphaFoldDB" id="A0A5B7HDA2"/>
<accession>A0A5B7HDA2</accession>
<gene>
    <name evidence="2" type="ORF">E2C01_062155</name>
</gene>
<dbReference type="EMBL" id="VSRR010027038">
    <property type="protein sequence ID" value="MPC67966.1"/>
    <property type="molecule type" value="Genomic_DNA"/>
</dbReference>
<evidence type="ECO:0000256" key="1">
    <source>
        <dbReference type="SAM" id="MobiDB-lite"/>
    </source>
</evidence>
<reference evidence="2 3" key="1">
    <citation type="submission" date="2019-05" db="EMBL/GenBank/DDBJ databases">
        <title>Another draft genome of Portunus trituberculatus and its Hox gene families provides insights of decapod evolution.</title>
        <authorList>
            <person name="Jeong J.-H."/>
            <person name="Song I."/>
            <person name="Kim S."/>
            <person name="Choi T."/>
            <person name="Kim D."/>
            <person name="Ryu S."/>
            <person name="Kim W."/>
        </authorList>
    </citation>
    <scope>NUCLEOTIDE SEQUENCE [LARGE SCALE GENOMIC DNA]</scope>
    <source>
        <tissue evidence="2">Muscle</tissue>
    </source>
</reference>
<feature type="compositionally biased region" description="Polar residues" evidence="1">
    <location>
        <begin position="28"/>
        <end position="39"/>
    </location>
</feature>
<dbReference type="Proteomes" id="UP000324222">
    <property type="component" value="Unassembled WGS sequence"/>
</dbReference>
<organism evidence="2 3">
    <name type="scientific">Portunus trituberculatus</name>
    <name type="common">Swimming crab</name>
    <name type="synonym">Neptunus trituberculatus</name>
    <dbReference type="NCBI Taxonomy" id="210409"/>
    <lineage>
        <taxon>Eukaryota</taxon>
        <taxon>Metazoa</taxon>
        <taxon>Ecdysozoa</taxon>
        <taxon>Arthropoda</taxon>
        <taxon>Crustacea</taxon>
        <taxon>Multicrustacea</taxon>
        <taxon>Malacostraca</taxon>
        <taxon>Eumalacostraca</taxon>
        <taxon>Eucarida</taxon>
        <taxon>Decapoda</taxon>
        <taxon>Pleocyemata</taxon>
        <taxon>Brachyura</taxon>
        <taxon>Eubrachyura</taxon>
        <taxon>Portunoidea</taxon>
        <taxon>Portunidae</taxon>
        <taxon>Portuninae</taxon>
        <taxon>Portunus</taxon>
    </lineage>
</organism>
<sequence>MQHSCLKASTRHLTLMPRNTDIAKQAHVTQHSSNFTSIATFPETQPSAQPPTPTTLRSINTLTPPHHPLYTIPPECD</sequence>
<protein>
    <submittedName>
        <fullName evidence="2">Uncharacterized protein</fullName>
    </submittedName>
</protein>
<evidence type="ECO:0000313" key="3">
    <source>
        <dbReference type="Proteomes" id="UP000324222"/>
    </source>
</evidence>
<proteinExistence type="predicted"/>
<feature type="region of interest" description="Disordered" evidence="1">
    <location>
        <begin position="28"/>
        <end position="77"/>
    </location>
</feature>